<dbReference type="Pfam" id="PF00201">
    <property type="entry name" value="UDPGT"/>
    <property type="match status" value="1"/>
</dbReference>
<evidence type="ECO:0000256" key="3">
    <source>
        <dbReference type="RuleBase" id="RU003718"/>
    </source>
</evidence>
<dbReference type="OrthoDB" id="5835829at2759"/>
<comment type="similarity">
    <text evidence="1 3">Belongs to the UDP-glycosyltransferase family.</text>
</comment>
<evidence type="ECO:0000256" key="4">
    <source>
        <dbReference type="RuleBase" id="RU362057"/>
    </source>
</evidence>
<evidence type="ECO:0000313" key="6">
    <source>
        <dbReference type="EMBL" id="KAG0490353.1"/>
    </source>
</evidence>
<evidence type="ECO:0000313" key="7">
    <source>
        <dbReference type="Proteomes" id="UP000639772"/>
    </source>
</evidence>
<dbReference type="CDD" id="cd03784">
    <property type="entry name" value="GT1_Gtf-like"/>
    <property type="match status" value="1"/>
</dbReference>
<dbReference type="PANTHER" id="PTHR48047">
    <property type="entry name" value="GLYCOSYLTRANSFERASE"/>
    <property type="match status" value="1"/>
</dbReference>
<dbReference type="GO" id="GO:0035251">
    <property type="term" value="F:UDP-glucosyltransferase activity"/>
    <property type="evidence" value="ECO:0007669"/>
    <property type="project" value="TreeGrafter"/>
</dbReference>
<dbReference type="Gene3D" id="3.40.50.2000">
    <property type="entry name" value="Glycogen Phosphorylase B"/>
    <property type="match status" value="2"/>
</dbReference>
<comment type="caution">
    <text evidence="6">The sequence shown here is derived from an EMBL/GenBank/DDBJ whole genome shotgun (WGS) entry which is preliminary data.</text>
</comment>
<sequence length="475" mass="51736">MDTGDIIVVPFPHPGHLFPATELCLRLADRNCNVKFILPSALSSISSALTLHPLVQTIDLPISDLIRIDPSFLDTDLPNFLSDFLSHRRARSALPLCAVVDEMIGWISTTFHDFGVPSVSFFTSSAISSAVEHAISQIDPAIDPLPTTVPGLPEDVALTAFDIAQKDHHRGYRPFGPSGKDGRSPRRRDITSTNGAVGIIMNTCVDLEGPFLEYVARVARKPVWAVGPLLPDRFFFRTVVASPVRDEEVRALREDNISEADVRSWLDSKPRGSVIYVSFGSLVRPSDGELVELAAGLEESDRPFLWAVQEGGRQHGPDGRWLEGEGGFFPEGLQESVGGRGMLIRGWAPQLLILTHPATGGYLCHCGWNSTLEALCCGMPVMTWPVRGDQLHNAKLLVNLLGVRVQLRAEPGKPVSREDVARGIERLMTDDEMRNRAASVQSVFAKGLPRSSAAAFDAFLEFASSASGMKGKEGP</sequence>
<proteinExistence type="inferred from homology"/>
<feature type="region of interest" description="Disordered" evidence="5">
    <location>
        <begin position="170"/>
        <end position="191"/>
    </location>
</feature>
<protein>
    <recommendedName>
        <fullName evidence="4">Glycosyltransferase</fullName>
        <ecNumber evidence="4">2.4.1.-</ecNumber>
    </recommendedName>
</protein>
<gene>
    <name evidence="6" type="ORF">HPP92_007216</name>
</gene>
<evidence type="ECO:0000256" key="1">
    <source>
        <dbReference type="ARBA" id="ARBA00009995"/>
    </source>
</evidence>
<feature type="compositionally biased region" description="Basic and acidic residues" evidence="5">
    <location>
        <begin position="180"/>
        <end position="190"/>
    </location>
</feature>
<evidence type="ECO:0000256" key="5">
    <source>
        <dbReference type="SAM" id="MobiDB-lite"/>
    </source>
</evidence>
<dbReference type="EMBL" id="JADCNM010000003">
    <property type="protein sequence ID" value="KAG0490353.1"/>
    <property type="molecule type" value="Genomic_DNA"/>
</dbReference>
<dbReference type="PANTHER" id="PTHR48047:SF131">
    <property type="entry name" value="GLYCOSYLTRANSFERASE"/>
    <property type="match status" value="1"/>
</dbReference>
<keyword evidence="3" id="KW-0328">Glycosyltransferase</keyword>
<dbReference type="AlphaFoldDB" id="A0A835RQF9"/>
<evidence type="ECO:0000256" key="2">
    <source>
        <dbReference type="ARBA" id="ARBA00022679"/>
    </source>
</evidence>
<dbReference type="FunFam" id="3.40.50.2000:FF:000060">
    <property type="entry name" value="Glycosyltransferase"/>
    <property type="match status" value="1"/>
</dbReference>
<name>A0A835RQF9_VANPL</name>
<accession>A0A835RQF9</accession>
<dbReference type="Proteomes" id="UP000639772">
    <property type="component" value="Chromosome 3"/>
</dbReference>
<dbReference type="InterPro" id="IPR035595">
    <property type="entry name" value="UDP_glycos_trans_CS"/>
</dbReference>
<keyword evidence="2 3" id="KW-0808">Transferase</keyword>
<organism evidence="6 7">
    <name type="scientific">Vanilla planifolia</name>
    <name type="common">Vanilla</name>
    <dbReference type="NCBI Taxonomy" id="51239"/>
    <lineage>
        <taxon>Eukaryota</taxon>
        <taxon>Viridiplantae</taxon>
        <taxon>Streptophyta</taxon>
        <taxon>Embryophyta</taxon>
        <taxon>Tracheophyta</taxon>
        <taxon>Spermatophyta</taxon>
        <taxon>Magnoliopsida</taxon>
        <taxon>Liliopsida</taxon>
        <taxon>Asparagales</taxon>
        <taxon>Orchidaceae</taxon>
        <taxon>Vanilloideae</taxon>
        <taxon>Vanilleae</taxon>
        <taxon>Vanilla</taxon>
    </lineage>
</organism>
<reference evidence="6 7" key="1">
    <citation type="journal article" date="2020" name="Nat. Food">
        <title>A phased Vanilla planifolia genome enables genetic improvement of flavour and production.</title>
        <authorList>
            <person name="Hasing T."/>
            <person name="Tang H."/>
            <person name="Brym M."/>
            <person name="Khazi F."/>
            <person name="Huang T."/>
            <person name="Chambers A.H."/>
        </authorList>
    </citation>
    <scope>NUCLEOTIDE SEQUENCE [LARGE SCALE GENOMIC DNA]</scope>
    <source>
        <tissue evidence="6">Leaf</tissue>
    </source>
</reference>
<dbReference type="SUPFAM" id="SSF53756">
    <property type="entry name" value="UDP-Glycosyltransferase/glycogen phosphorylase"/>
    <property type="match status" value="1"/>
</dbReference>
<dbReference type="InterPro" id="IPR002213">
    <property type="entry name" value="UDP_glucos_trans"/>
</dbReference>
<dbReference type="EC" id="2.4.1.-" evidence="4"/>
<dbReference type="PROSITE" id="PS00375">
    <property type="entry name" value="UDPGT"/>
    <property type="match status" value="1"/>
</dbReference>